<evidence type="ECO:0000313" key="4">
    <source>
        <dbReference type="Proteomes" id="UP000444980"/>
    </source>
</evidence>
<reference evidence="4" key="1">
    <citation type="submission" date="2019-06" db="EMBL/GenBank/DDBJ databases">
        <title>Gordonia isolated from sludge of a wastewater treatment plant.</title>
        <authorList>
            <person name="Tamura T."/>
            <person name="Aoyama K."/>
            <person name="Kang Y."/>
            <person name="Saito S."/>
            <person name="Akiyama N."/>
            <person name="Yazawa K."/>
            <person name="Gonoi T."/>
            <person name="Mikami Y."/>
        </authorList>
    </citation>
    <scope>NUCLEOTIDE SEQUENCE [LARGE SCALE GENOMIC DNA]</scope>
    <source>
        <strain evidence="4">NBRC 107697</strain>
    </source>
</reference>
<evidence type="ECO:0000256" key="2">
    <source>
        <dbReference type="SAM" id="Phobius"/>
    </source>
</evidence>
<feature type="region of interest" description="Disordered" evidence="1">
    <location>
        <begin position="1"/>
        <end position="36"/>
    </location>
</feature>
<organism evidence="3 4">
    <name type="scientific">Gordonia crocea</name>
    <dbReference type="NCBI Taxonomy" id="589162"/>
    <lineage>
        <taxon>Bacteria</taxon>
        <taxon>Bacillati</taxon>
        <taxon>Actinomycetota</taxon>
        <taxon>Actinomycetes</taxon>
        <taxon>Mycobacteriales</taxon>
        <taxon>Gordoniaceae</taxon>
        <taxon>Gordonia</taxon>
    </lineage>
</organism>
<keyword evidence="2" id="KW-0472">Membrane</keyword>
<feature type="compositionally biased region" description="Pro residues" evidence="1">
    <location>
        <begin position="1"/>
        <end position="10"/>
    </location>
</feature>
<keyword evidence="2" id="KW-0812">Transmembrane</keyword>
<evidence type="ECO:0000313" key="3">
    <source>
        <dbReference type="EMBL" id="GED98516.1"/>
    </source>
</evidence>
<dbReference type="AlphaFoldDB" id="A0A7I9V002"/>
<name>A0A7I9V002_9ACTN</name>
<gene>
    <name evidence="3" type="ORF">nbrc107697_25550</name>
</gene>
<evidence type="ECO:0000256" key="1">
    <source>
        <dbReference type="SAM" id="MobiDB-lite"/>
    </source>
</evidence>
<accession>A0A7I9V002</accession>
<keyword evidence="4" id="KW-1185">Reference proteome</keyword>
<comment type="caution">
    <text evidence="3">The sequence shown here is derived from an EMBL/GenBank/DDBJ whole genome shotgun (WGS) entry which is preliminary data.</text>
</comment>
<dbReference type="EMBL" id="BJOU01000002">
    <property type="protein sequence ID" value="GED98516.1"/>
    <property type="molecule type" value="Genomic_DNA"/>
</dbReference>
<keyword evidence="2" id="KW-1133">Transmembrane helix</keyword>
<proteinExistence type="predicted"/>
<feature type="compositionally biased region" description="Pro residues" evidence="1">
    <location>
        <begin position="20"/>
        <end position="29"/>
    </location>
</feature>
<dbReference type="Proteomes" id="UP000444980">
    <property type="component" value="Unassembled WGS sequence"/>
</dbReference>
<dbReference type="RefSeq" id="WP_228460855.1">
    <property type="nucleotide sequence ID" value="NZ_BJOU01000002.1"/>
</dbReference>
<sequence length="123" mass="13181">MTAPVPPQPGSLPQGEYAPIAPPVQPPTAQPQYAQPQYAQGPGVYTAVFKAHTGLLIMSLTSPKQVTGSLADVRRAFWAAQAHCLCLGWFGILSALIYNWIAIFGNISELSRVKAIAKQYGES</sequence>
<feature type="transmembrane region" description="Helical" evidence="2">
    <location>
        <begin position="84"/>
        <end position="103"/>
    </location>
</feature>
<protein>
    <submittedName>
        <fullName evidence="3">Uncharacterized protein</fullName>
    </submittedName>
</protein>